<dbReference type="FunFam" id="3.40.50.300:FF:000299">
    <property type="entry name" value="ABC transporter ATP-binding protein/permease"/>
    <property type="match status" value="1"/>
</dbReference>
<evidence type="ECO:0000256" key="9">
    <source>
        <dbReference type="SAM" id="Phobius"/>
    </source>
</evidence>
<dbReference type="InterPro" id="IPR011527">
    <property type="entry name" value="ABC1_TM_dom"/>
</dbReference>
<dbReference type="AlphaFoldDB" id="A0A4P6JLX5"/>
<dbReference type="CDD" id="cd07346">
    <property type="entry name" value="ABC_6TM_exporters"/>
    <property type="match status" value="1"/>
</dbReference>
<evidence type="ECO:0000256" key="1">
    <source>
        <dbReference type="ARBA" id="ARBA00004651"/>
    </source>
</evidence>
<keyword evidence="6 12" id="KW-0067">ATP-binding</keyword>
<dbReference type="PROSITE" id="PS00211">
    <property type="entry name" value="ABC_TRANSPORTER_1"/>
    <property type="match status" value="1"/>
</dbReference>
<dbReference type="PROSITE" id="PS50893">
    <property type="entry name" value="ABC_TRANSPORTER_2"/>
    <property type="match status" value="1"/>
</dbReference>
<dbReference type="GO" id="GO:0005886">
    <property type="term" value="C:plasma membrane"/>
    <property type="evidence" value="ECO:0007669"/>
    <property type="project" value="UniProtKB-SubCell"/>
</dbReference>
<feature type="domain" description="ABC transmembrane type-1" evidence="11">
    <location>
        <begin position="43"/>
        <end position="322"/>
    </location>
</feature>
<evidence type="ECO:0000256" key="2">
    <source>
        <dbReference type="ARBA" id="ARBA00022448"/>
    </source>
</evidence>
<gene>
    <name evidence="12" type="ORF">EPA93_08480</name>
</gene>
<dbReference type="Gene3D" id="1.20.1560.10">
    <property type="entry name" value="ABC transporter type 1, transmembrane domain"/>
    <property type="match status" value="1"/>
</dbReference>
<evidence type="ECO:0000256" key="7">
    <source>
        <dbReference type="ARBA" id="ARBA00022989"/>
    </source>
</evidence>
<feature type="transmembrane region" description="Helical" evidence="9">
    <location>
        <begin position="262"/>
        <end position="286"/>
    </location>
</feature>
<comment type="subcellular location">
    <subcellularLocation>
        <location evidence="1">Cell membrane</location>
        <topology evidence="1">Multi-pass membrane protein</topology>
    </subcellularLocation>
</comment>
<dbReference type="Pfam" id="PF00005">
    <property type="entry name" value="ABC_tran"/>
    <property type="match status" value="1"/>
</dbReference>
<evidence type="ECO:0000313" key="13">
    <source>
        <dbReference type="Proteomes" id="UP000290365"/>
    </source>
</evidence>
<evidence type="ECO:0000256" key="5">
    <source>
        <dbReference type="ARBA" id="ARBA00022741"/>
    </source>
</evidence>
<proteinExistence type="predicted"/>
<evidence type="ECO:0000259" key="10">
    <source>
        <dbReference type="PROSITE" id="PS50893"/>
    </source>
</evidence>
<feature type="transmembrane region" description="Helical" evidence="9">
    <location>
        <begin position="181"/>
        <end position="201"/>
    </location>
</feature>
<organism evidence="12 13">
    <name type="scientific">Ktedonosporobacter rubrisoli</name>
    <dbReference type="NCBI Taxonomy" id="2509675"/>
    <lineage>
        <taxon>Bacteria</taxon>
        <taxon>Bacillati</taxon>
        <taxon>Chloroflexota</taxon>
        <taxon>Ktedonobacteria</taxon>
        <taxon>Ktedonobacterales</taxon>
        <taxon>Ktedonosporobacteraceae</taxon>
        <taxon>Ktedonosporobacter</taxon>
    </lineage>
</organism>
<dbReference type="InterPro" id="IPR027417">
    <property type="entry name" value="P-loop_NTPase"/>
</dbReference>
<evidence type="ECO:0000256" key="8">
    <source>
        <dbReference type="ARBA" id="ARBA00023136"/>
    </source>
</evidence>
<dbReference type="PANTHER" id="PTHR43394">
    <property type="entry name" value="ATP-DEPENDENT PERMEASE MDL1, MITOCHONDRIAL"/>
    <property type="match status" value="1"/>
</dbReference>
<keyword evidence="5" id="KW-0547">Nucleotide-binding</keyword>
<name>A0A4P6JLX5_KTERU</name>
<dbReference type="GO" id="GO:0016887">
    <property type="term" value="F:ATP hydrolysis activity"/>
    <property type="evidence" value="ECO:0007669"/>
    <property type="project" value="InterPro"/>
</dbReference>
<dbReference type="SUPFAM" id="SSF90123">
    <property type="entry name" value="ABC transporter transmembrane region"/>
    <property type="match status" value="1"/>
</dbReference>
<feature type="transmembrane region" description="Helical" evidence="9">
    <location>
        <begin position="79"/>
        <end position="100"/>
    </location>
</feature>
<dbReference type="InterPro" id="IPR003439">
    <property type="entry name" value="ABC_transporter-like_ATP-bd"/>
</dbReference>
<dbReference type="InterPro" id="IPR036640">
    <property type="entry name" value="ABC1_TM_sf"/>
</dbReference>
<keyword evidence="7 9" id="KW-1133">Transmembrane helix</keyword>
<sequence>MYAATKRENMAHSKDRTDVRSTLSSSISLLKTYLKPQWLKVSLLAFLLCVSIGLEILGPQLLGQFINAIQGSMQILVRLALLFIALVIGNQLVTALASYISEDISWQATNEMRVDLVLHCLNLDMSFHKLHTPGELLERVDGDIAQLANFFSRFIFMVLARVVLMIGIVTLTIIADWRIGLLMLAFTLLMIILLHPLQSIAVPHFRAARQASADLASFLEERLSSREDICSLGAQPYVMLRFNQVARHLLHATRLSSVTGQFFSSSIEIILAMAVAAILTLGAYLLRSGQLSLGTIYATYAYTTLLTQSLYVITYQVDQLQSALASLQRLTELFRTSSAIVEGPGVPLPAGALPVSFADVSFGYTAEKPVLRNISFELPAGKTLGLLGRTGSGKTTLARLLMRAYEVQQGAIRLGGRDLREAALNELRSRIGVVTQDVQLFHASLRDNLTFFDSAIPDERLKEVIAELNLAQWYASLPAGLDTLLTGGGVSLSSGEAQLLAFARVFLRNPDIVILDEASSRLDPLTEKLIEGAIARLLAGRTGIVIAHHLETVQHVDTILILEDGTIGEYGERAKLAADPASRFSQLLQTGLSEVIV</sequence>
<dbReference type="EMBL" id="CP035758">
    <property type="protein sequence ID" value="QBD76040.1"/>
    <property type="molecule type" value="Genomic_DNA"/>
</dbReference>
<dbReference type="GO" id="GO:0005524">
    <property type="term" value="F:ATP binding"/>
    <property type="evidence" value="ECO:0007669"/>
    <property type="project" value="UniProtKB-KW"/>
</dbReference>
<dbReference type="PANTHER" id="PTHR43394:SF1">
    <property type="entry name" value="ATP-BINDING CASSETTE SUB-FAMILY B MEMBER 10, MITOCHONDRIAL"/>
    <property type="match status" value="1"/>
</dbReference>
<keyword evidence="8 9" id="KW-0472">Membrane</keyword>
<evidence type="ECO:0000256" key="6">
    <source>
        <dbReference type="ARBA" id="ARBA00022840"/>
    </source>
</evidence>
<dbReference type="InterPro" id="IPR003593">
    <property type="entry name" value="AAA+_ATPase"/>
</dbReference>
<evidence type="ECO:0000256" key="3">
    <source>
        <dbReference type="ARBA" id="ARBA00022475"/>
    </source>
</evidence>
<keyword evidence="2" id="KW-0813">Transport</keyword>
<feature type="domain" description="ABC transporter" evidence="10">
    <location>
        <begin position="355"/>
        <end position="589"/>
    </location>
</feature>
<keyword evidence="4 9" id="KW-0812">Transmembrane</keyword>
<evidence type="ECO:0000259" key="11">
    <source>
        <dbReference type="PROSITE" id="PS50929"/>
    </source>
</evidence>
<feature type="transmembrane region" description="Helical" evidence="9">
    <location>
        <begin position="154"/>
        <end position="174"/>
    </location>
</feature>
<dbReference type="PROSITE" id="PS50929">
    <property type="entry name" value="ABC_TM1F"/>
    <property type="match status" value="1"/>
</dbReference>
<protein>
    <submittedName>
        <fullName evidence="12">ABC transporter ATP-binding protein</fullName>
    </submittedName>
</protein>
<dbReference type="InterPro" id="IPR039421">
    <property type="entry name" value="Type_1_exporter"/>
</dbReference>
<dbReference type="SMART" id="SM00382">
    <property type="entry name" value="AAA"/>
    <property type="match status" value="1"/>
</dbReference>
<evidence type="ECO:0000256" key="4">
    <source>
        <dbReference type="ARBA" id="ARBA00022692"/>
    </source>
</evidence>
<dbReference type="SUPFAM" id="SSF52540">
    <property type="entry name" value="P-loop containing nucleoside triphosphate hydrolases"/>
    <property type="match status" value="1"/>
</dbReference>
<dbReference type="GO" id="GO:0015421">
    <property type="term" value="F:ABC-type oligopeptide transporter activity"/>
    <property type="evidence" value="ECO:0007669"/>
    <property type="project" value="TreeGrafter"/>
</dbReference>
<dbReference type="OrthoDB" id="9769895at2"/>
<keyword evidence="3" id="KW-1003">Cell membrane</keyword>
<keyword evidence="13" id="KW-1185">Reference proteome</keyword>
<dbReference type="Gene3D" id="3.40.50.300">
    <property type="entry name" value="P-loop containing nucleotide triphosphate hydrolases"/>
    <property type="match status" value="1"/>
</dbReference>
<accession>A0A4P6JLX5</accession>
<dbReference type="KEGG" id="kbs:EPA93_08480"/>
<evidence type="ECO:0000313" key="12">
    <source>
        <dbReference type="EMBL" id="QBD76040.1"/>
    </source>
</evidence>
<reference evidence="12 13" key="1">
    <citation type="submission" date="2019-01" db="EMBL/GenBank/DDBJ databases">
        <title>Ktedonosporobacter rubrisoli SCAWS-G2.</title>
        <authorList>
            <person name="Huang Y."/>
            <person name="Yan B."/>
        </authorList>
    </citation>
    <scope>NUCLEOTIDE SEQUENCE [LARGE SCALE GENOMIC DNA]</scope>
    <source>
        <strain evidence="12 13">SCAWS-G2</strain>
    </source>
</reference>
<dbReference type="InterPro" id="IPR017871">
    <property type="entry name" value="ABC_transporter-like_CS"/>
</dbReference>
<dbReference type="Pfam" id="PF00664">
    <property type="entry name" value="ABC_membrane"/>
    <property type="match status" value="1"/>
</dbReference>
<dbReference type="Proteomes" id="UP000290365">
    <property type="component" value="Chromosome"/>
</dbReference>
<feature type="transmembrane region" description="Helical" evidence="9">
    <location>
        <begin position="38"/>
        <end position="58"/>
    </location>
</feature>